<proteinExistence type="predicted"/>
<evidence type="ECO:0000313" key="5">
    <source>
        <dbReference type="Proteomes" id="UP001642409"/>
    </source>
</evidence>
<feature type="compositionally biased region" description="Polar residues" evidence="1">
    <location>
        <begin position="87"/>
        <end position="105"/>
    </location>
</feature>
<comment type="caution">
    <text evidence="2">The sequence shown here is derived from an EMBL/GenBank/DDBJ whole genome shotgun (WGS) entry which is preliminary data.</text>
</comment>
<protein>
    <submittedName>
        <fullName evidence="2">Uncharacterized protein</fullName>
    </submittedName>
</protein>
<reference evidence="2" key="1">
    <citation type="submission" date="2023-06" db="EMBL/GenBank/DDBJ databases">
        <authorList>
            <person name="Kurt Z."/>
        </authorList>
    </citation>
    <scope>NUCLEOTIDE SEQUENCE</scope>
</reference>
<dbReference type="Proteomes" id="UP001642409">
    <property type="component" value="Unassembled WGS sequence"/>
</dbReference>
<evidence type="ECO:0000313" key="2">
    <source>
        <dbReference type="EMBL" id="CAI9949879.1"/>
    </source>
</evidence>
<dbReference type="EMBL" id="CAXDID020000051">
    <property type="protein sequence ID" value="CAL6005597.1"/>
    <property type="molecule type" value="Genomic_DNA"/>
</dbReference>
<dbReference type="EMBL" id="CAXDID020000198">
    <property type="protein sequence ID" value="CAL6053709.1"/>
    <property type="molecule type" value="Genomic_DNA"/>
</dbReference>
<dbReference type="AlphaFoldDB" id="A0AA86QBG0"/>
<evidence type="ECO:0000256" key="1">
    <source>
        <dbReference type="SAM" id="MobiDB-lite"/>
    </source>
</evidence>
<evidence type="ECO:0000313" key="4">
    <source>
        <dbReference type="EMBL" id="CAL6053709.1"/>
    </source>
</evidence>
<dbReference type="EMBL" id="CATOUU010000805">
    <property type="protein sequence ID" value="CAI9949879.1"/>
    <property type="molecule type" value="Genomic_DNA"/>
</dbReference>
<keyword evidence="5" id="KW-1185">Reference proteome</keyword>
<gene>
    <name evidence="3" type="ORF">HINF_LOCUS19523</name>
    <name evidence="2" type="ORF">HINF_LOCUS37524</name>
    <name evidence="4" type="ORF">HINF_LOCUS45565</name>
</gene>
<sequence length="105" mass="11460">MNKELDYQLAPVMSLYKPKISTAKDVKVACVRVASSTVSFTSFLSTVGTKRKVLTEAEVIKAINKIGLPGLKEATEQFVKEGMKTTVVPSAENSAQDQPDLQQEQ</sequence>
<evidence type="ECO:0000313" key="3">
    <source>
        <dbReference type="EMBL" id="CAL6005597.1"/>
    </source>
</evidence>
<organism evidence="2">
    <name type="scientific">Hexamita inflata</name>
    <dbReference type="NCBI Taxonomy" id="28002"/>
    <lineage>
        <taxon>Eukaryota</taxon>
        <taxon>Metamonada</taxon>
        <taxon>Diplomonadida</taxon>
        <taxon>Hexamitidae</taxon>
        <taxon>Hexamitinae</taxon>
        <taxon>Hexamita</taxon>
    </lineage>
</organism>
<feature type="region of interest" description="Disordered" evidence="1">
    <location>
        <begin position="86"/>
        <end position="105"/>
    </location>
</feature>
<accession>A0AA86QBG0</accession>
<reference evidence="3 5" key="2">
    <citation type="submission" date="2024-07" db="EMBL/GenBank/DDBJ databases">
        <authorList>
            <person name="Akdeniz Z."/>
        </authorList>
    </citation>
    <scope>NUCLEOTIDE SEQUENCE [LARGE SCALE GENOMIC DNA]</scope>
</reference>
<name>A0AA86QBG0_9EUKA</name>